<proteinExistence type="predicted"/>
<evidence type="ECO:0000313" key="2">
    <source>
        <dbReference type="Proteomes" id="UP000018362"/>
    </source>
</evidence>
<comment type="caution">
    <text evidence="1">The sequence shown here is derived from an EMBL/GenBank/DDBJ whole genome shotgun (WGS) entry which is preliminary data.</text>
</comment>
<dbReference type="EMBL" id="CBCJ010000007">
    <property type="protein sequence ID" value="CDA69998.1"/>
    <property type="molecule type" value="Genomic_DNA"/>
</dbReference>
<protein>
    <submittedName>
        <fullName evidence="1">Uncharacterized protein</fullName>
    </submittedName>
</protein>
<organism evidence="1 2">
    <name type="scientific">Phocaeicola coprocola CAG:162</name>
    <dbReference type="NCBI Taxonomy" id="1263040"/>
    <lineage>
        <taxon>Bacteria</taxon>
        <taxon>Pseudomonadati</taxon>
        <taxon>Bacteroidota</taxon>
        <taxon>Bacteroidia</taxon>
        <taxon>Bacteroidales</taxon>
        <taxon>Bacteroidaceae</taxon>
        <taxon>Phocaeicola</taxon>
    </lineage>
</organism>
<gene>
    <name evidence="1" type="ORF">BN509_01187</name>
</gene>
<evidence type="ECO:0000313" key="1">
    <source>
        <dbReference type="EMBL" id="CDA69998.1"/>
    </source>
</evidence>
<dbReference type="Proteomes" id="UP000018362">
    <property type="component" value="Unassembled WGS sequence"/>
</dbReference>
<name>R6C0T4_9BACT</name>
<accession>R6C0T4</accession>
<reference evidence="1" key="1">
    <citation type="submission" date="2012-11" db="EMBL/GenBank/DDBJ databases">
        <title>Dependencies among metagenomic species, viruses, plasmids and units of genetic variation.</title>
        <authorList>
            <person name="Nielsen H.B."/>
            <person name="Almeida M."/>
            <person name="Juncker A.S."/>
            <person name="Rasmussen S."/>
            <person name="Li J."/>
            <person name="Sunagawa S."/>
            <person name="Plichta D."/>
            <person name="Gautier L."/>
            <person name="Le Chatelier E."/>
            <person name="Peletier E."/>
            <person name="Bonde I."/>
            <person name="Nielsen T."/>
            <person name="Manichanh C."/>
            <person name="Arumugam M."/>
            <person name="Batto J."/>
            <person name="Santos M.B.Q.D."/>
            <person name="Blom N."/>
            <person name="Borruel N."/>
            <person name="Burgdorf K.S."/>
            <person name="Boumezbeur F."/>
            <person name="Casellas F."/>
            <person name="Dore J."/>
            <person name="Guarner F."/>
            <person name="Hansen T."/>
            <person name="Hildebrand F."/>
            <person name="Kaas R.S."/>
            <person name="Kennedy S."/>
            <person name="Kristiansen K."/>
            <person name="Kultima J.R."/>
            <person name="Leonard P."/>
            <person name="Levenez F."/>
            <person name="Lund O."/>
            <person name="Moumen B."/>
            <person name="Le Paslier D."/>
            <person name="Pons N."/>
            <person name="Pedersen O."/>
            <person name="Prifti E."/>
            <person name="Qin J."/>
            <person name="Raes J."/>
            <person name="Tap J."/>
            <person name="Tims S."/>
            <person name="Ussery D.W."/>
            <person name="Yamada T."/>
            <person name="MetaHit consortium"/>
            <person name="Renault P."/>
            <person name="Sicheritz-Ponten T."/>
            <person name="Bork P."/>
            <person name="Wang J."/>
            <person name="Brunak S."/>
            <person name="Ehrlich S.D."/>
        </authorList>
    </citation>
    <scope>NUCLEOTIDE SEQUENCE [LARGE SCALE GENOMIC DNA]</scope>
</reference>
<sequence length="51" mass="6144">MIVINSMISMLNRGNKIQIQRNIIQFYSFPFFSLNPFVNILRKLPEHIFLF</sequence>
<dbReference type="AlphaFoldDB" id="R6C0T4"/>